<gene>
    <name evidence="12" type="ORF">F8388_009085</name>
</gene>
<dbReference type="InterPro" id="IPR014729">
    <property type="entry name" value="Rossmann-like_a/b/a_fold"/>
</dbReference>
<accession>A0A7J6GJF1</accession>
<sequence length="198" mass="22394">MISSNPQNSLNFKKWLQVENLEKGMCGESRPVFFRGVATIITKLFNIVEPDFAVFGKKDYQQWRLIQRIMSIYVRDLDFSIKVIGSEIVRDDDSLAMSSGNVHLSPEQRKQALSINKSLSRARIAAEKGHVNCQELRDMVIKAIHEAGGKVDYAEIVDQESSKAVEEITSPVVFCVATWFGKVRLIDNMEISIRNGDL</sequence>
<comment type="pathway">
    <text evidence="1">Cofactor biosynthesis; (R)-pantothenate biosynthesis; (R)-pantothenate from (R)-pantoate and beta-alanine: step 1/1.</text>
</comment>
<keyword evidence="6" id="KW-0566">Pantothenate biosynthesis</keyword>
<proteinExistence type="inferred from homology"/>
<keyword evidence="5" id="KW-0436">Ligase</keyword>
<name>A0A7J6GJF1_CANSA</name>
<protein>
    <recommendedName>
        <fullName evidence="4">Pantoate--beta-alanine ligase</fullName>
        <ecNumber evidence="3">6.3.2.1</ecNumber>
    </recommendedName>
    <alternativeName>
        <fullName evidence="10">Pantoate-activating enzyme</fullName>
    </alternativeName>
    <alternativeName>
        <fullName evidence="9">Pantothenate synthetase</fullName>
    </alternativeName>
</protein>
<dbReference type="EC" id="6.3.2.1" evidence="3"/>
<keyword evidence="8" id="KW-0067">ATP-binding</keyword>
<evidence type="ECO:0000256" key="8">
    <source>
        <dbReference type="ARBA" id="ARBA00022840"/>
    </source>
</evidence>
<evidence type="ECO:0000313" key="13">
    <source>
        <dbReference type="Proteomes" id="UP000525078"/>
    </source>
</evidence>
<dbReference type="GO" id="GO:0005829">
    <property type="term" value="C:cytosol"/>
    <property type="evidence" value="ECO:0007669"/>
    <property type="project" value="TreeGrafter"/>
</dbReference>
<comment type="similarity">
    <text evidence="2">Belongs to the pantothenate synthetase family.</text>
</comment>
<evidence type="ECO:0000313" key="12">
    <source>
        <dbReference type="EMBL" id="KAF4383054.1"/>
    </source>
</evidence>
<evidence type="ECO:0000256" key="6">
    <source>
        <dbReference type="ARBA" id="ARBA00022655"/>
    </source>
</evidence>
<dbReference type="Pfam" id="PF02569">
    <property type="entry name" value="Pantoate_ligase"/>
    <property type="match status" value="1"/>
</dbReference>
<evidence type="ECO:0000256" key="9">
    <source>
        <dbReference type="ARBA" id="ARBA00029902"/>
    </source>
</evidence>
<dbReference type="FunFam" id="3.30.1300.10:FF:000001">
    <property type="entry name" value="Pantothenate synthetase"/>
    <property type="match status" value="1"/>
</dbReference>
<comment type="caution">
    <text evidence="12">The sequence shown here is derived from an EMBL/GenBank/DDBJ whole genome shotgun (WGS) entry which is preliminary data.</text>
</comment>
<evidence type="ECO:0000256" key="4">
    <source>
        <dbReference type="ARBA" id="ARBA00015647"/>
    </source>
</evidence>
<dbReference type="EMBL" id="JAATIP010000053">
    <property type="protein sequence ID" value="KAF4383054.1"/>
    <property type="molecule type" value="Genomic_DNA"/>
</dbReference>
<dbReference type="UniPathway" id="UPA00028">
    <property type="reaction ID" value="UER00005"/>
</dbReference>
<keyword evidence="7" id="KW-0547">Nucleotide-binding</keyword>
<dbReference type="Proteomes" id="UP000525078">
    <property type="component" value="Unassembled WGS sequence"/>
</dbReference>
<dbReference type="AlphaFoldDB" id="A0A7J6GJF1"/>
<evidence type="ECO:0000256" key="7">
    <source>
        <dbReference type="ARBA" id="ARBA00022741"/>
    </source>
</evidence>
<dbReference type="Gene3D" id="3.40.50.620">
    <property type="entry name" value="HUPs"/>
    <property type="match status" value="1"/>
</dbReference>
<evidence type="ECO:0000256" key="10">
    <source>
        <dbReference type="ARBA" id="ARBA00032806"/>
    </source>
</evidence>
<dbReference type="PANTHER" id="PTHR21299:SF1">
    <property type="entry name" value="PANTOATE--BETA-ALANINE LIGASE"/>
    <property type="match status" value="1"/>
</dbReference>
<dbReference type="GO" id="GO:0005524">
    <property type="term" value="F:ATP binding"/>
    <property type="evidence" value="ECO:0007669"/>
    <property type="project" value="UniProtKB-KW"/>
</dbReference>
<dbReference type="PANTHER" id="PTHR21299">
    <property type="entry name" value="CYTIDYLATE KINASE/PANTOATE-BETA-ALANINE LIGASE"/>
    <property type="match status" value="1"/>
</dbReference>
<evidence type="ECO:0000256" key="11">
    <source>
        <dbReference type="ARBA" id="ARBA00048258"/>
    </source>
</evidence>
<comment type="catalytic activity">
    <reaction evidence="11">
        <text>(R)-pantoate + beta-alanine + ATP = (R)-pantothenate + AMP + diphosphate + H(+)</text>
        <dbReference type="Rhea" id="RHEA:10912"/>
        <dbReference type="ChEBI" id="CHEBI:15378"/>
        <dbReference type="ChEBI" id="CHEBI:15980"/>
        <dbReference type="ChEBI" id="CHEBI:29032"/>
        <dbReference type="ChEBI" id="CHEBI:30616"/>
        <dbReference type="ChEBI" id="CHEBI:33019"/>
        <dbReference type="ChEBI" id="CHEBI:57966"/>
        <dbReference type="ChEBI" id="CHEBI:456215"/>
        <dbReference type="EC" id="6.3.2.1"/>
    </reaction>
</comment>
<dbReference type="InterPro" id="IPR042176">
    <property type="entry name" value="Pantoate_ligase_C"/>
</dbReference>
<dbReference type="Gene3D" id="3.30.1300.10">
    <property type="entry name" value="Pantoate-beta-alanine ligase, C-terminal domain"/>
    <property type="match status" value="1"/>
</dbReference>
<evidence type="ECO:0000256" key="3">
    <source>
        <dbReference type="ARBA" id="ARBA00012219"/>
    </source>
</evidence>
<evidence type="ECO:0000256" key="2">
    <source>
        <dbReference type="ARBA" id="ARBA00009256"/>
    </source>
</evidence>
<dbReference type="GO" id="GO:0004592">
    <property type="term" value="F:pantoate-beta-alanine ligase activity"/>
    <property type="evidence" value="ECO:0007669"/>
    <property type="project" value="UniProtKB-EC"/>
</dbReference>
<dbReference type="GO" id="GO:0015940">
    <property type="term" value="P:pantothenate biosynthetic process"/>
    <property type="evidence" value="ECO:0007669"/>
    <property type="project" value="UniProtKB-UniPathway"/>
</dbReference>
<dbReference type="SUPFAM" id="SSF52374">
    <property type="entry name" value="Nucleotidylyl transferase"/>
    <property type="match status" value="1"/>
</dbReference>
<organism evidence="12 13">
    <name type="scientific">Cannabis sativa</name>
    <name type="common">Hemp</name>
    <name type="synonym">Marijuana</name>
    <dbReference type="NCBI Taxonomy" id="3483"/>
    <lineage>
        <taxon>Eukaryota</taxon>
        <taxon>Viridiplantae</taxon>
        <taxon>Streptophyta</taxon>
        <taxon>Embryophyta</taxon>
        <taxon>Tracheophyta</taxon>
        <taxon>Spermatophyta</taxon>
        <taxon>Magnoliopsida</taxon>
        <taxon>eudicotyledons</taxon>
        <taxon>Gunneridae</taxon>
        <taxon>Pentapetalae</taxon>
        <taxon>rosids</taxon>
        <taxon>fabids</taxon>
        <taxon>Rosales</taxon>
        <taxon>Cannabaceae</taxon>
        <taxon>Cannabis</taxon>
    </lineage>
</organism>
<evidence type="ECO:0000256" key="1">
    <source>
        <dbReference type="ARBA" id="ARBA00004990"/>
    </source>
</evidence>
<reference evidence="12 13" key="1">
    <citation type="journal article" date="2020" name="bioRxiv">
        <title>Sequence and annotation of 42 cannabis genomes reveals extensive copy number variation in cannabinoid synthesis and pathogen resistance genes.</title>
        <authorList>
            <person name="Mckernan K.J."/>
            <person name="Helbert Y."/>
            <person name="Kane L.T."/>
            <person name="Ebling H."/>
            <person name="Zhang L."/>
            <person name="Liu B."/>
            <person name="Eaton Z."/>
            <person name="Mclaughlin S."/>
            <person name="Kingan S."/>
            <person name="Baybayan P."/>
            <person name="Concepcion G."/>
            <person name="Jordan M."/>
            <person name="Riva A."/>
            <person name="Barbazuk W."/>
            <person name="Harkins T."/>
        </authorList>
    </citation>
    <scope>NUCLEOTIDE SEQUENCE [LARGE SCALE GENOMIC DNA]</scope>
    <source>
        <strain evidence="13">cv. Jamaican Lion 4</strain>
        <tissue evidence="12">Leaf</tissue>
    </source>
</reference>
<dbReference type="InterPro" id="IPR003721">
    <property type="entry name" value="Pantoate_ligase"/>
</dbReference>
<evidence type="ECO:0000256" key="5">
    <source>
        <dbReference type="ARBA" id="ARBA00022598"/>
    </source>
</evidence>